<accession>A0AA36JPD5</accession>
<reference evidence="2" key="1">
    <citation type="submission" date="2023-08" db="EMBL/GenBank/DDBJ databases">
        <authorList>
            <person name="Chen Y."/>
            <person name="Shah S."/>
            <person name="Dougan E. K."/>
            <person name="Thang M."/>
            <person name="Chan C."/>
        </authorList>
    </citation>
    <scope>NUCLEOTIDE SEQUENCE</scope>
</reference>
<dbReference type="EMBL" id="CAUJNA010003760">
    <property type="protein sequence ID" value="CAJ1409260.1"/>
    <property type="molecule type" value="Genomic_DNA"/>
</dbReference>
<dbReference type="Pfam" id="PF00536">
    <property type="entry name" value="SAM_1"/>
    <property type="match status" value="1"/>
</dbReference>
<dbReference type="InterPro" id="IPR001660">
    <property type="entry name" value="SAM"/>
</dbReference>
<name>A0AA36JPD5_9DINO</name>
<sequence>MADWAENNIATWVQDWGLQQYQDILVRNYDDVDQICSLHKDDLNVFFDDNGVVDEADQLTFTHAIQGRQALT</sequence>
<organism evidence="2 3">
    <name type="scientific">Effrenium voratum</name>
    <dbReference type="NCBI Taxonomy" id="2562239"/>
    <lineage>
        <taxon>Eukaryota</taxon>
        <taxon>Sar</taxon>
        <taxon>Alveolata</taxon>
        <taxon>Dinophyceae</taxon>
        <taxon>Suessiales</taxon>
        <taxon>Symbiodiniaceae</taxon>
        <taxon>Effrenium</taxon>
    </lineage>
</organism>
<proteinExistence type="predicted"/>
<dbReference type="Gene3D" id="1.10.150.50">
    <property type="entry name" value="Transcription Factor, Ets-1"/>
    <property type="match status" value="1"/>
</dbReference>
<dbReference type="CDD" id="cd09487">
    <property type="entry name" value="SAM_superfamily"/>
    <property type="match status" value="1"/>
</dbReference>
<dbReference type="Proteomes" id="UP001178507">
    <property type="component" value="Unassembled WGS sequence"/>
</dbReference>
<evidence type="ECO:0000313" key="2">
    <source>
        <dbReference type="EMBL" id="CAJ1409260.1"/>
    </source>
</evidence>
<keyword evidence="3" id="KW-1185">Reference proteome</keyword>
<comment type="caution">
    <text evidence="2">The sequence shown here is derived from an EMBL/GenBank/DDBJ whole genome shotgun (WGS) entry which is preliminary data.</text>
</comment>
<dbReference type="PROSITE" id="PS50105">
    <property type="entry name" value="SAM_DOMAIN"/>
    <property type="match status" value="1"/>
</dbReference>
<protein>
    <recommendedName>
        <fullName evidence="1">SAM domain-containing protein</fullName>
    </recommendedName>
</protein>
<dbReference type="AlphaFoldDB" id="A0AA36JPD5"/>
<feature type="domain" description="SAM" evidence="1">
    <location>
        <begin position="4"/>
        <end position="71"/>
    </location>
</feature>
<dbReference type="InterPro" id="IPR013761">
    <property type="entry name" value="SAM/pointed_sf"/>
</dbReference>
<evidence type="ECO:0000259" key="1">
    <source>
        <dbReference type="PROSITE" id="PS50105"/>
    </source>
</evidence>
<gene>
    <name evidence="2" type="ORF">EVOR1521_LOCUS30417</name>
</gene>
<dbReference type="SUPFAM" id="SSF47769">
    <property type="entry name" value="SAM/Pointed domain"/>
    <property type="match status" value="1"/>
</dbReference>
<evidence type="ECO:0000313" key="3">
    <source>
        <dbReference type="Proteomes" id="UP001178507"/>
    </source>
</evidence>